<gene>
    <name evidence="2" type="ORF">CC78DRAFT_471899</name>
</gene>
<comment type="caution">
    <text evidence="2">The sequence shown here is derived from an EMBL/GenBank/DDBJ whole genome shotgun (WGS) entry which is preliminary data.</text>
</comment>
<dbReference type="Proteomes" id="UP000800093">
    <property type="component" value="Unassembled WGS sequence"/>
</dbReference>
<dbReference type="GO" id="GO:0005783">
    <property type="term" value="C:endoplasmic reticulum"/>
    <property type="evidence" value="ECO:0007669"/>
    <property type="project" value="TreeGrafter"/>
</dbReference>
<dbReference type="GO" id="GO:0003756">
    <property type="term" value="F:protein disulfide isomerase activity"/>
    <property type="evidence" value="ECO:0007669"/>
    <property type="project" value="TreeGrafter"/>
</dbReference>
<dbReference type="EMBL" id="ML986671">
    <property type="protein sequence ID" value="KAF2260873.1"/>
    <property type="molecule type" value="Genomic_DNA"/>
</dbReference>
<dbReference type="InterPro" id="IPR036249">
    <property type="entry name" value="Thioredoxin-like_sf"/>
</dbReference>
<reference evidence="3" key="1">
    <citation type="journal article" date="2020" name="Stud. Mycol.">
        <title>101 Dothideomycetes genomes: A test case for predicting lifestyles and emergence of pathogens.</title>
        <authorList>
            <person name="Haridas S."/>
            <person name="Albert R."/>
            <person name="Binder M."/>
            <person name="Bloem J."/>
            <person name="LaButti K."/>
            <person name="Salamov A."/>
            <person name="Andreopoulos B."/>
            <person name="Baker S."/>
            <person name="Barry K."/>
            <person name="Bills G."/>
            <person name="Bluhm B."/>
            <person name="Cannon C."/>
            <person name="Castanera R."/>
            <person name="Culley D."/>
            <person name="Daum C."/>
            <person name="Ezra D."/>
            <person name="Gonzalez J."/>
            <person name="Henrissat B."/>
            <person name="Kuo A."/>
            <person name="Liang C."/>
            <person name="Lipzen A."/>
            <person name="Lutzoni F."/>
            <person name="Magnuson J."/>
            <person name="Mondo S."/>
            <person name="Nolan M."/>
            <person name="Ohm R."/>
            <person name="Pangilinan J."/>
            <person name="Park H.-J."/>
            <person name="Ramirez L."/>
            <person name="Alfaro M."/>
            <person name="Sun H."/>
            <person name="Tritt A."/>
            <person name="Yoshinaga Y."/>
            <person name="Zwiers L.-H."/>
            <person name="Turgeon B."/>
            <person name="Goodwin S."/>
            <person name="Spatafora J."/>
            <person name="Crous P."/>
            <person name="Grigoriev I."/>
        </authorList>
    </citation>
    <scope>NUCLEOTIDE SEQUENCE [LARGE SCALE GENOMIC DNA]</scope>
    <source>
        <strain evidence="3">CBS 304.66</strain>
    </source>
</reference>
<evidence type="ECO:0000313" key="2">
    <source>
        <dbReference type="EMBL" id="KAF2260873.1"/>
    </source>
</evidence>
<dbReference type="InterPro" id="IPR013766">
    <property type="entry name" value="Thioredoxin_domain"/>
</dbReference>
<feature type="domain" description="Thioredoxin" evidence="1">
    <location>
        <begin position="1"/>
        <end position="112"/>
    </location>
</feature>
<sequence>MLRPGVIELNVITFDEVVLRSRKPAFVDFYAPFCKYCKELDPIYEQLAIRYQHQNITIAKVDSYGQKTIGERYQVEGWPTLKFFDGTGGPPVDFKWMRGLETMSEFIDDQMSKLALAPMSFPPISMSSKPNLAELMKSKPCV</sequence>
<dbReference type="SUPFAM" id="SSF52833">
    <property type="entry name" value="Thioredoxin-like"/>
    <property type="match status" value="1"/>
</dbReference>
<accession>A0A9P4K2D3</accession>
<name>A0A9P4K2D3_9PLEO</name>
<dbReference type="PANTHER" id="PTHR45672">
    <property type="entry name" value="PROTEIN DISULFIDE-ISOMERASE C17H9.14C-RELATED"/>
    <property type="match status" value="1"/>
</dbReference>
<protein>
    <submittedName>
        <fullName evidence="2">Thioredoxin-like protein</fullName>
    </submittedName>
</protein>
<dbReference type="Pfam" id="PF00085">
    <property type="entry name" value="Thioredoxin"/>
    <property type="match status" value="1"/>
</dbReference>
<dbReference type="Gene3D" id="3.40.30.10">
    <property type="entry name" value="Glutaredoxin"/>
    <property type="match status" value="1"/>
</dbReference>
<evidence type="ECO:0000259" key="1">
    <source>
        <dbReference type="PROSITE" id="PS51352"/>
    </source>
</evidence>
<dbReference type="AlphaFoldDB" id="A0A9P4K2D3"/>
<organism evidence="2 3">
    <name type="scientific">Lojkania enalia</name>
    <dbReference type="NCBI Taxonomy" id="147567"/>
    <lineage>
        <taxon>Eukaryota</taxon>
        <taxon>Fungi</taxon>
        <taxon>Dikarya</taxon>
        <taxon>Ascomycota</taxon>
        <taxon>Pezizomycotina</taxon>
        <taxon>Dothideomycetes</taxon>
        <taxon>Pleosporomycetidae</taxon>
        <taxon>Pleosporales</taxon>
        <taxon>Pleosporales incertae sedis</taxon>
        <taxon>Lojkania</taxon>
    </lineage>
</organism>
<dbReference type="PANTHER" id="PTHR45672:SF11">
    <property type="entry name" value="PROTEIN DISULFIDE-ISOMERASE C17H9.14C"/>
    <property type="match status" value="1"/>
</dbReference>
<dbReference type="OrthoDB" id="10264505at2759"/>
<dbReference type="GO" id="GO:0006457">
    <property type="term" value="P:protein folding"/>
    <property type="evidence" value="ECO:0007669"/>
    <property type="project" value="TreeGrafter"/>
</dbReference>
<proteinExistence type="predicted"/>
<dbReference type="PROSITE" id="PS51352">
    <property type="entry name" value="THIOREDOXIN_2"/>
    <property type="match status" value="1"/>
</dbReference>
<evidence type="ECO:0000313" key="3">
    <source>
        <dbReference type="Proteomes" id="UP000800093"/>
    </source>
</evidence>
<dbReference type="InterPro" id="IPR051063">
    <property type="entry name" value="PDI"/>
</dbReference>
<keyword evidence="3" id="KW-1185">Reference proteome</keyword>